<evidence type="ECO:0000313" key="3">
    <source>
        <dbReference type="Proteomes" id="UP000578449"/>
    </source>
</evidence>
<proteinExistence type="predicted"/>
<protein>
    <submittedName>
        <fullName evidence="2">Uncharacterized protein</fullName>
    </submittedName>
</protein>
<comment type="caution">
    <text evidence="2">The sequence shown here is derived from an EMBL/GenBank/DDBJ whole genome shotgun (WGS) entry which is preliminary data.</text>
</comment>
<dbReference type="EMBL" id="JACHGN010000009">
    <property type="protein sequence ID" value="MBB5134748.1"/>
    <property type="molecule type" value="Genomic_DNA"/>
</dbReference>
<gene>
    <name evidence="2" type="ORF">HNP84_004482</name>
</gene>
<feature type="region of interest" description="Disordered" evidence="1">
    <location>
        <begin position="1"/>
        <end position="38"/>
    </location>
</feature>
<dbReference type="AlphaFoldDB" id="A0A840P4Z7"/>
<sequence length="38" mass="3688">MPSTRPPTMIGRGGPGILAGMGMGMGMGMGRGRGPGAE</sequence>
<keyword evidence="3" id="KW-1185">Reference proteome</keyword>
<feature type="compositionally biased region" description="Gly residues" evidence="1">
    <location>
        <begin position="11"/>
        <end position="38"/>
    </location>
</feature>
<dbReference type="Proteomes" id="UP000578449">
    <property type="component" value="Unassembled WGS sequence"/>
</dbReference>
<name>A0A840P4Z7_9ACTN</name>
<evidence type="ECO:0000256" key="1">
    <source>
        <dbReference type="SAM" id="MobiDB-lite"/>
    </source>
</evidence>
<organism evidence="2 3">
    <name type="scientific">Thermocatellispora tengchongensis</name>
    <dbReference type="NCBI Taxonomy" id="1073253"/>
    <lineage>
        <taxon>Bacteria</taxon>
        <taxon>Bacillati</taxon>
        <taxon>Actinomycetota</taxon>
        <taxon>Actinomycetes</taxon>
        <taxon>Streptosporangiales</taxon>
        <taxon>Streptosporangiaceae</taxon>
        <taxon>Thermocatellispora</taxon>
    </lineage>
</organism>
<evidence type="ECO:0000313" key="2">
    <source>
        <dbReference type="EMBL" id="MBB5134748.1"/>
    </source>
</evidence>
<accession>A0A840P4Z7</accession>
<reference evidence="2 3" key="1">
    <citation type="submission" date="2020-08" db="EMBL/GenBank/DDBJ databases">
        <title>Genomic Encyclopedia of Type Strains, Phase IV (KMG-IV): sequencing the most valuable type-strain genomes for metagenomic binning, comparative biology and taxonomic classification.</title>
        <authorList>
            <person name="Goeker M."/>
        </authorList>
    </citation>
    <scope>NUCLEOTIDE SEQUENCE [LARGE SCALE GENOMIC DNA]</scope>
    <source>
        <strain evidence="2 3">DSM 45615</strain>
    </source>
</reference>